<sequence length="574" mass="60095">MALPPTISLSTTGSDPKVATKENLEAQVNDAFTYVYNDVVQKADLLTVPQGEAEAGAATTRRAWTAERVRQAIVAWLNANLLTKFSTLGYGLEGRYPENGDVLTAIAGTSGTGMFKFSYGTLKTKLGLDGVFAPAAEMANRQAADEALSGDVASEAAARLAADDALAADYTAALDARVGRDGAPVDFASEWYYRGEKVVTAAVGTDDRPSYVQTESGATLGGGLTVETGAAFYFAGKLVSDAMVDANGRAWYAMLADGSFIAPAADVVAGTRINAWGDSLTYGRQGGFTVDYPAALSDILGIPVFNNGIGAQTSTQISMRQGGNVPRVTLAGNQIVAGANTITAIEGVTLASSGGMAPDKDQPFPLSSQSGNLERKAIVTIQGVEGVLRRTATGGPPSTAEVYTFSPTGSGANLPVTCPAQSPMRFTEALKQGGIDILWLGRNNNADPDTIKAHIALCVSRLDRGNRRFLVLSVLNGDYDAEEHVGGARYATITGLNADLEATYPGEFVDIRRLLISEGLTRAGIAPTAQDLTDIANDVPPASLRTDNLHLNAAGYQVVAEIVAEQLRVRGWVL</sequence>
<dbReference type="EMBL" id="CP123385">
    <property type="protein sequence ID" value="XCC96611.1"/>
    <property type="molecule type" value="Genomic_DNA"/>
</dbReference>
<dbReference type="InterPro" id="IPR036514">
    <property type="entry name" value="SGNH_hydro_sf"/>
</dbReference>
<evidence type="ECO:0008006" key="2">
    <source>
        <dbReference type="Google" id="ProtNLM"/>
    </source>
</evidence>
<organism evidence="1">
    <name type="scientific">Alloyangia sp. H15</name>
    <dbReference type="NCBI Taxonomy" id="3029062"/>
    <lineage>
        <taxon>Bacteria</taxon>
        <taxon>Pseudomonadati</taxon>
        <taxon>Pseudomonadota</taxon>
        <taxon>Alphaproteobacteria</taxon>
        <taxon>Rhodobacterales</taxon>
        <taxon>Roseobacteraceae</taxon>
        <taxon>Alloyangia</taxon>
    </lineage>
</organism>
<dbReference type="SUPFAM" id="SSF52266">
    <property type="entry name" value="SGNH hydrolase"/>
    <property type="match status" value="1"/>
</dbReference>
<dbReference type="GO" id="GO:0016788">
    <property type="term" value="F:hydrolase activity, acting on ester bonds"/>
    <property type="evidence" value="ECO:0007669"/>
    <property type="project" value="UniProtKB-ARBA"/>
</dbReference>
<dbReference type="AlphaFoldDB" id="A0AAU8AQ24"/>
<gene>
    <name evidence="1" type="ORF">PVT71_18250</name>
</gene>
<reference evidence="1" key="1">
    <citation type="submission" date="2023-02" db="EMBL/GenBank/DDBJ databases">
        <title>Description and genomic characterization of Salipiger bruguierae sp. nov., isolated from the sediment of mangrove plant Bruguiera sexangula.</title>
        <authorList>
            <person name="Long M."/>
        </authorList>
    </citation>
    <scope>NUCLEOTIDE SEQUENCE</scope>
    <source>
        <strain evidence="1">H15</strain>
    </source>
</reference>
<evidence type="ECO:0000313" key="1">
    <source>
        <dbReference type="EMBL" id="XCC96611.1"/>
    </source>
</evidence>
<dbReference type="RefSeq" id="WP_353475507.1">
    <property type="nucleotide sequence ID" value="NZ_CP123385.1"/>
</dbReference>
<proteinExistence type="predicted"/>
<accession>A0AAU8AQ24</accession>
<name>A0AAU8AQ24_9RHOB</name>
<dbReference type="Gene3D" id="3.40.50.1110">
    <property type="entry name" value="SGNH hydrolase"/>
    <property type="match status" value="2"/>
</dbReference>
<protein>
    <recommendedName>
        <fullName evidence="2">SGNH hydrolase-type esterase domain-containing protein</fullName>
    </recommendedName>
</protein>